<evidence type="ECO:0000313" key="1">
    <source>
        <dbReference type="EMBL" id="ESW35863.1"/>
    </source>
</evidence>
<reference evidence="1" key="1">
    <citation type="submission" date="2013-04" db="EMBL/GenBank/DDBJ databases">
        <authorList>
            <person name="Schmutz J."/>
            <person name="McClean P."/>
            <person name="Shu S."/>
            <person name="Cregan P."/>
            <person name="Rokhsar D."/>
            <person name="Jackson S."/>
        </authorList>
    </citation>
    <scope>NUCLEOTIDE SEQUENCE</scope>
</reference>
<organism evidence="1">
    <name type="scientific">Phaseolus vulgaris</name>
    <name type="common">Kidney bean</name>
    <name type="synonym">French bean</name>
    <dbReference type="NCBI Taxonomy" id="3885"/>
    <lineage>
        <taxon>Eukaryota</taxon>
        <taxon>Viridiplantae</taxon>
        <taxon>Streptophyta</taxon>
        <taxon>Embryophyta</taxon>
        <taxon>Tracheophyta</taxon>
        <taxon>Spermatophyta</taxon>
        <taxon>Magnoliopsida</taxon>
        <taxon>eudicotyledons</taxon>
        <taxon>Gunneridae</taxon>
        <taxon>Pentapetalae</taxon>
        <taxon>rosids</taxon>
        <taxon>fabids</taxon>
        <taxon>Fabales</taxon>
        <taxon>Fabaceae</taxon>
        <taxon>Papilionoideae</taxon>
        <taxon>50 kb inversion clade</taxon>
        <taxon>NPAAA clade</taxon>
        <taxon>indigoferoid/millettioid clade</taxon>
        <taxon>Phaseoleae</taxon>
        <taxon>Phaseolus</taxon>
    </lineage>
</organism>
<dbReference type="Gramene" id="ESW35863">
    <property type="protein sequence ID" value="ESW35863"/>
    <property type="gene ID" value="PHAVU_L009500g"/>
</dbReference>
<dbReference type="EMBL" id="KI548743">
    <property type="protein sequence ID" value="ESW35863.1"/>
    <property type="molecule type" value="Genomic_DNA"/>
</dbReference>
<proteinExistence type="predicted"/>
<dbReference type="SMR" id="V7D2D3"/>
<name>V7D2D3_PHAVU</name>
<accession>V7D2D3</accession>
<gene>
    <name evidence="1" type="ORF">PHAVU_L009500g</name>
</gene>
<sequence length="77" mass="8666">MCKATHPSISVPNPHKAFFTSTNRSRHLLSSCFCKTLSEDLLVSNIFHVMAETCALSTTSLTQHTQFKLLLRMQLTL</sequence>
<protein>
    <submittedName>
        <fullName evidence="1">Uncharacterized protein</fullName>
    </submittedName>
</protein>
<dbReference type="AlphaFoldDB" id="V7D2D3"/>